<gene>
    <name evidence="1" type="ORF">JTE90_004578</name>
</gene>
<dbReference type="Proteomes" id="UP000827092">
    <property type="component" value="Unassembled WGS sequence"/>
</dbReference>
<sequence>MLPHMAKDKLLSNERNKPRFILLLQKQFEKAQIITKQATEDVDVLIVQTAISLSSEHDSVVVIGEDIDLLVLVTALAPENVYFWKSGRGNKADALYSKKSFNYKDIAENIFFLHAIGGCDTTSAPVGEGKLKFCTILQKNASHNESISIFKEPFAEKEKITQATATFL</sequence>
<accession>A0AAV6UL81</accession>
<reference evidence="1 2" key="1">
    <citation type="journal article" date="2022" name="Nat. Ecol. Evol.">
        <title>A masculinizing supergene underlies an exaggerated male reproductive morph in a spider.</title>
        <authorList>
            <person name="Hendrickx F."/>
            <person name="De Corte Z."/>
            <person name="Sonet G."/>
            <person name="Van Belleghem S.M."/>
            <person name="Kostlbacher S."/>
            <person name="Vangestel C."/>
        </authorList>
    </citation>
    <scope>NUCLEOTIDE SEQUENCE [LARGE SCALE GENOMIC DNA]</scope>
    <source>
        <strain evidence="1">W744_W776</strain>
    </source>
</reference>
<dbReference type="EMBL" id="JAFNEN010000374">
    <property type="protein sequence ID" value="KAG8184406.1"/>
    <property type="molecule type" value="Genomic_DNA"/>
</dbReference>
<evidence type="ECO:0000313" key="1">
    <source>
        <dbReference type="EMBL" id="KAG8184406.1"/>
    </source>
</evidence>
<proteinExistence type="predicted"/>
<organism evidence="1 2">
    <name type="scientific">Oedothorax gibbosus</name>
    <dbReference type="NCBI Taxonomy" id="931172"/>
    <lineage>
        <taxon>Eukaryota</taxon>
        <taxon>Metazoa</taxon>
        <taxon>Ecdysozoa</taxon>
        <taxon>Arthropoda</taxon>
        <taxon>Chelicerata</taxon>
        <taxon>Arachnida</taxon>
        <taxon>Araneae</taxon>
        <taxon>Araneomorphae</taxon>
        <taxon>Entelegynae</taxon>
        <taxon>Araneoidea</taxon>
        <taxon>Linyphiidae</taxon>
        <taxon>Erigoninae</taxon>
        <taxon>Oedothorax</taxon>
    </lineage>
</organism>
<keyword evidence="2" id="KW-1185">Reference proteome</keyword>
<comment type="caution">
    <text evidence="1">The sequence shown here is derived from an EMBL/GenBank/DDBJ whole genome shotgun (WGS) entry which is preliminary data.</text>
</comment>
<evidence type="ECO:0008006" key="3">
    <source>
        <dbReference type="Google" id="ProtNLM"/>
    </source>
</evidence>
<evidence type="ECO:0000313" key="2">
    <source>
        <dbReference type="Proteomes" id="UP000827092"/>
    </source>
</evidence>
<dbReference type="AlphaFoldDB" id="A0AAV6UL81"/>
<protein>
    <recommendedName>
        <fullName evidence="3">5'-3' exonuclease alpha-helical arch N-terminal domain-containing protein</fullName>
    </recommendedName>
</protein>
<name>A0AAV6UL81_9ARAC</name>